<comment type="similarity">
    <text evidence="1">Belongs to the TfdA dioxygenase family.</text>
</comment>
<evidence type="ECO:0000256" key="2">
    <source>
        <dbReference type="ARBA" id="ARBA00022723"/>
    </source>
</evidence>
<sequence length="304" mass="34322">MMQAQSSMDSHPVLVHPRAYRHIDVQPLTGVLGAEIFGVDLRQSLAPEVWDEIRQAFADHQVILFPDQPVSHEQHLAFSRNFGQVIRLPQLHNVDGYPEVQIIRRLAKDTGRVVGENWHADSTYLDEPPGAVVMRAVDVPAYGGDTGFMSMYAAYEALSPAYKAMIAPLNIVHSATRIFGSAYLAQGRKFNSSGARSNLDVELGDREVSHPLVCTHALSGRKFLYVNKTYSQRIEGFTHEESAPILAHLYDHCARFDLTCRARWRKDQILIWDNRCTMHRAIPDYTGQDRFMTRVTIAGPRPAR</sequence>
<dbReference type="InterPro" id="IPR051323">
    <property type="entry name" value="AtsK-like"/>
</dbReference>
<reference evidence="7 8" key="1">
    <citation type="submission" date="2020-04" db="EMBL/GenBank/DDBJ databases">
        <title>Ramlibacter sp. G-1-2-2 isolated from soil.</title>
        <authorList>
            <person name="Dahal R.H."/>
        </authorList>
    </citation>
    <scope>NUCLEOTIDE SEQUENCE [LARGE SCALE GENOMIC DNA]</scope>
    <source>
        <strain evidence="7 8">G-1-2-2</strain>
    </source>
</reference>
<evidence type="ECO:0000256" key="4">
    <source>
        <dbReference type="ARBA" id="ARBA00023002"/>
    </source>
</evidence>
<dbReference type="AlphaFoldDB" id="A0A848H5G8"/>
<accession>A0A848H5G8</accession>
<keyword evidence="5" id="KW-0408">Iron</keyword>
<dbReference type="GO" id="GO:0046872">
    <property type="term" value="F:metal ion binding"/>
    <property type="evidence" value="ECO:0007669"/>
    <property type="project" value="UniProtKB-KW"/>
</dbReference>
<dbReference type="RefSeq" id="WP_169419152.1">
    <property type="nucleotide sequence ID" value="NZ_JABBFX010000001.1"/>
</dbReference>
<dbReference type="PANTHER" id="PTHR30468:SF1">
    <property type="entry name" value="ALPHA-KETOGLUTARATE-DEPENDENT SULFONATE DIOXYGENASE"/>
    <property type="match status" value="1"/>
</dbReference>
<evidence type="ECO:0000259" key="6">
    <source>
        <dbReference type="Pfam" id="PF02668"/>
    </source>
</evidence>
<dbReference type="PANTHER" id="PTHR30468">
    <property type="entry name" value="ALPHA-KETOGLUTARATE-DEPENDENT SULFONATE DIOXYGENASE"/>
    <property type="match status" value="1"/>
</dbReference>
<dbReference type="GO" id="GO:0005737">
    <property type="term" value="C:cytoplasm"/>
    <property type="evidence" value="ECO:0007669"/>
    <property type="project" value="TreeGrafter"/>
</dbReference>
<evidence type="ECO:0000256" key="5">
    <source>
        <dbReference type="ARBA" id="ARBA00023004"/>
    </source>
</evidence>
<evidence type="ECO:0000313" key="8">
    <source>
        <dbReference type="Proteomes" id="UP000541185"/>
    </source>
</evidence>
<dbReference type="Pfam" id="PF02668">
    <property type="entry name" value="TauD"/>
    <property type="match status" value="1"/>
</dbReference>
<keyword evidence="8" id="KW-1185">Reference proteome</keyword>
<gene>
    <name evidence="7" type="ORF">HHL11_14990</name>
</gene>
<proteinExistence type="inferred from homology"/>
<dbReference type="GO" id="GO:0016706">
    <property type="term" value="F:2-oxoglutarate-dependent dioxygenase activity"/>
    <property type="evidence" value="ECO:0007669"/>
    <property type="project" value="TreeGrafter"/>
</dbReference>
<dbReference type="SUPFAM" id="SSF51197">
    <property type="entry name" value="Clavaminate synthase-like"/>
    <property type="match status" value="1"/>
</dbReference>
<protein>
    <submittedName>
        <fullName evidence="7">TauD/TfdA family dioxygenase</fullName>
    </submittedName>
</protein>
<name>A0A848H5G8_9BURK</name>
<dbReference type="Gene3D" id="3.60.130.10">
    <property type="entry name" value="Clavaminate synthase-like"/>
    <property type="match status" value="1"/>
</dbReference>
<comment type="caution">
    <text evidence="7">The sequence shown here is derived from an EMBL/GenBank/DDBJ whole genome shotgun (WGS) entry which is preliminary data.</text>
</comment>
<evidence type="ECO:0000256" key="1">
    <source>
        <dbReference type="ARBA" id="ARBA00005896"/>
    </source>
</evidence>
<keyword evidence="4" id="KW-0560">Oxidoreductase</keyword>
<dbReference type="EMBL" id="JABBFX010000001">
    <property type="protein sequence ID" value="NML45062.1"/>
    <property type="molecule type" value="Genomic_DNA"/>
</dbReference>
<keyword evidence="2" id="KW-0479">Metal-binding</keyword>
<dbReference type="InterPro" id="IPR042098">
    <property type="entry name" value="TauD-like_sf"/>
</dbReference>
<dbReference type="InterPro" id="IPR003819">
    <property type="entry name" value="TauD/TfdA-like"/>
</dbReference>
<keyword evidence="3 7" id="KW-0223">Dioxygenase</keyword>
<feature type="domain" description="TauD/TfdA-like" evidence="6">
    <location>
        <begin position="25"/>
        <end position="296"/>
    </location>
</feature>
<evidence type="ECO:0000313" key="7">
    <source>
        <dbReference type="EMBL" id="NML45062.1"/>
    </source>
</evidence>
<organism evidence="7 8">
    <name type="scientific">Ramlibacter agri</name>
    <dbReference type="NCBI Taxonomy" id="2728837"/>
    <lineage>
        <taxon>Bacteria</taxon>
        <taxon>Pseudomonadati</taxon>
        <taxon>Pseudomonadota</taxon>
        <taxon>Betaproteobacteria</taxon>
        <taxon>Burkholderiales</taxon>
        <taxon>Comamonadaceae</taxon>
        <taxon>Ramlibacter</taxon>
    </lineage>
</organism>
<evidence type="ECO:0000256" key="3">
    <source>
        <dbReference type="ARBA" id="ARBA00022964"/>
    </source>
</evidence>
<dbReference type="Proteomes" id="UP000541185">
    <property type="component" value="Unassembled WGS sequence"/>
</dbReference>